<reference evidence="3 4" key="1">
    <citation type="submission" date="2021-03" db="EMBL/GenBank/DDBJ databases">
        <title>Five novel Rahnella species.</title>
        <authorList>
            <person name="Brady C."/>
            <person name="Asselin J."/>
            <person name="Beer S."/>
            <person name="Bruberg M.B."/>
            <person name="Crampton B."/>
            <person name="Venter S."/>
            <person name="Arnold D."/>
            <person name="Denman S."/>
        </authorList>
    </citation>
    <scope>NUCLEOTIDE SEQUENCE [LARGE SCALE GENOMIC DNA]</scope>
    <source>
        <strain evidence="3 4">FRB 231</strain>
    </source>
</reference>
<proteinExistence type="predicted"/>
<dbReference type="EMBL" id="JAFMOY010000095">
    <property type="protein sequence ID" value="MBU9843677.1"/>
    <property type="molecule type" value="Genomic_DNA"/>
</dbReference>
<evidence type="ECO:0000259" key="2">
    <source>
        <dbReference type="Pfam" id="PF07338"/>
    </source>
</evidence>
<evidence type="ECO:0000313" key="4">
    <source>
        <dbReference type="Proteomes" id="UP000739284"/>
    </source>
</evidence>
<dbReference type="InterPro" id="IPR010854">
    <property type="entry name" value="YdgH/BhsA/McbA-like_dom"/>
</dbReference>
<dbReference type="PANTHER" id="PTHR34156">
    <property type="entry name" value="OUTER MEMBRANE PROTEIN-RELATED-RELATED"/>
    <property type="match status" value="1"/>
</dbReference>
<dbReference type="RefSeq" id="WP_217147726.1">
    <property type="nucleotide sequence ID" value="NZ_JAFMOY010000095.1"/>
</dbReference>
<keyword evidence="1" id="KW-0732">Signal</keyword>
<feature type="domain" description="YdgH/BhsA/McbA-like" evidence="2">
    <location>
        <begin position="33"/>
        <end position="88"/>
    </location>
</feature>
<dbReference type="InterPro" id="IPR051096">
    <property type="entry name" value="BhsA/McbA_stress_biofilm_assoc"/>
</dbReference>
<comment type="caution">
    <text evidence="3">The sequence shown here is derived from an EMBL/GenBank/DDBJ whole genome shotgun (WGS) entry which is preliminary data.</text>
</comment>
<sequence length="88" mass="9504">MKNSMCTLILLTLSFSSFASKEIRGSEMANMKEKIGEISVDVRDGTLDEALSQLSKKADEKGAAYYRITSAGTDGMGADVRATADIYK</sequence>
<keyword evidence="4" id="KW-1185">Reference proteome</keyword>
<feature type="signal peptide" evidence="1">
    <location>
        <begin position="1"/>
        <end position="19"/>
    </location>
</feature>
<dbReference type="Pfam" id="PF07338">
    <property type="entry name" value="YdgH_BhsA-like"/>
    <property type="match status" value="1"/>
</dbReference>
<gene>
    <name evidence="3" type="ORF">J1784_01320</name>
</gene>
<evidence type="ECO:0000313" key="3">
    <source>
        <dbReference type="EMBL" id="MBU9843677.1"/>
    </source>
</evidence>
<evidence type="ECO:0000256" key="1">
    <source>
        <dbReference type="SAM" id="SignalP"/>
    </source>
</evidence>
<dbReference type="Proteomes" id="UP000739284">
    <property type="component" value="Unassembled WGS sequence"/>
</dbReference>
<protein>
    <submittedName>
        <fullName evidence="3">DUF1471 domain-containing protein</fullName>
    </submittedName>
</protein>
<accession>A0ABS6LAN6</accession>
<organism evidence="3 4">
    <name type="scientific">Rahnella ecdela</name>
    <dbReference type="NCBI Taxonomy" id="2816250"/>
    <lineage>
        <taxon>Bacteria</taxon>
        <taxon>Pseudomonadati</taxon>
        <taxon>Pseudomonadota</taxon>
        <taxon>Gammaproteobacteria</taxon>
        <taxon>Enterobacterales</taxon>
        <taxon>Yersiniaceae</taxon>
        <taxon>Rahnella</taxon>
    </lineage>
</organism>
<feature type="chain" id="PRO_5045920602" evidence="1">
    <location>
        <begin position="20"/>
        <end position="88"/>
    </location>
</feature>
<name>A0ABS6LAN6_9GAMM</name>